<dbReference type="InterPro" id="IPR000086">
    <property type="entry name" value="NUDIX_hydrolase_dom"/>
</dbReference>
<dbReference type="Pfam" id="PF15916">
    <property type="entry name" value="DUF4743"/>
    <property type="match status" value="1"/>
</dbReference>
<dbReference type="Proteomes" id="UP000016936">
    <property type="component" value="Unassembled WGS sequence"/>
</dbReference>
<dbReference type="HOGENOM" id="CLU_048013_0_0_1"/>
<dbReference type="EMBL" id="KB445570">
    <property type="protein sequence ID" value="EMD95403.1"/>
    <property type="molecule type" value="Genomic_DNA"/>
</dbReference>
<dbReference type="eggNOG" id="KOG4313">
    <property type="taxonomic scope" value="Eukaryota"/>
</dbReference>
<evidence type="ECO:0000313" key="2">
    <source>
        <dbReference type="EMBL" id="EMD95403.1"/>
    </source>
</evidence>
<dbReference type="PANTHER" id="PTHR13622">
    <property type="entry name" value="THIAMIN PYROPHOSPHOKINASE"/>
    <property type="match status" value="1"/>
</dbReference>
<dbReference type="Pfam" id="PF00293">
    <property type="entry name" value="NUDIX"/>
    <property type="match status" value="1"/>
</dbReference>
<dbReference type="InterPro" id="IPR031804">
    <property type="entry name" value="DUF4743"/>
</dbReference>
<dbReference type="AlphaFoldDB" id="M2V6P9"/>
<keyword evidence="3" id="KW-1185">Reference proteome</keyword>
<gene>
    <name evidence="2" type="ORF">COCHEDRAFT_1190666</name>
</gene>
<name>M2V6P9_COCH5</name>
<dbReference type="PROSITE" id="PS51462">
    <property type="entry name" value="NUDIX"/>
    <property type="match status" value="1"/>
</dbReference>
<protein>
    <recommendedName>
        <fullName evidence="1">Nudix hydrolase domain-containing protein</fullName>
    </recommendedName>
</protein>
<dbReference type="FunFam" id="3.90.79.10:FF:000019">
    <property type="entry name" value="Thiamin pyrophosphokinase, putative"/>
    <property type="match status" value="1"/>
</dbReference>
<proteinExistence type="predicted"/>
<dbReference type="Gene3D" id="3.90.79.10">
    <property type="entry name" value="Nucleoside Triphosphate Pyrophosphohydrolase"/>
    <property type="match status" value="1"/>
</dbReference>
<evidence type="ECO:0000259" key="1">
    <source>
        <dbReference type="PROSITE" id="PS51462"/>
    </source>
</evidence>
<evidence type="ECO:0000313" key="3">
    <source>
        <dbReference type="Proteomes" id="UP000016936"/>
    </source>
</evidence>
<dbReference type="InterPro" id="IPR015797">
    <property type="entry name" value="NUDIX_hydrolase-like_dom_sf"/>
</dbReference>
<organism evidence="2 3">
    <name type="scientific">Cochliobolus heterostrophus (strain C5 / ATCC 48332 / race O)</name>
    <name type="common">Southern corn leaf blight fungus</name>
    <name type="synonym">Bipolaris maydis</name>
    <dbReference type="NCBI Taxonomy" id="701091"/>
    <lineage>
        <taxon>Eukaryota</taxon>
        <taxon>Fungi</taxon>
        <taxon>Dikarya</taxon>
        <taxon>Ascomycota</taxon>
        <taxon>Pezizomycotina</taxon>
        <taxon>Dothideomycetes</taxon>
        <taxon>Pleosporomycetidae</taxon>
        <taxon>Pleosporales</taxon>
        <taxon>Pleosporineae</taxon>
        <taxon>Pleosporaceae</taxon>
        <taxon>Bipolaris</taxon>
    </lineage>
</organism>
<dbReference type="OrthoDB" id="10261522at2759"/>
<dbReference type="SUPFAM" id="SSF55811">
    <property type="entry name" value="Nudix"/>
    <property type="match status" value="1"/>
</dbReference>
<reference evidence="3" key="2">
    <citation type="journal article" date="2013" name="PLoS Genet.">
        <title>Comparative genome structure, secondary metabolite, and effector coding capacity across Cochliobolus pathogens.</title>
        <authorList>
            <person name="Condon B.J."/>
            <person name="Leng Y."/>
            <person name="Wu D."/>
            <person name="Bushley K.E."/>
            <person name="Ohm R.A."/>
            <person name="Otillar R."/>
            <person name="Martin J."/>
            <person name="Schackwitz W."/>
            <person name="Grimwood J."/>
            <person name="MohdZainudin N."/>
            <person name="Xue C."/>
            <person name="Wang R."/>
            <person name="Manning V.A."/>
            <person name="Dhillon B."/>
            <person name="Tu Z.J."/>
            <person name="Steffenson B.J."/>
            <person name="Salamov A."/>
            <person name="Sun H."/>
            <person name="Lowry S."/>
            <person name="LaButti K."/>
            <person name="Han J."/>
            <person name="Copeland A."/>
            <person name="Lindquist E."/>
            <person name="Barry K."/>
            <person name="Schmutz J."/>
            <person name="Baker S.E."/>
            <person name="Ciuffetti L.M."/>
            <person name="Grigoriev I.V."/>
            <person name="Zhong S."/>
            <person name="Turgeon B.G."/>
        </authorList>
    </citation>
    <scope>NUCLEOTIDE SEQUENCE [LARGE SCALE GENOMIC DNA]</scope>
    <source>
        <strain evidence="3">C5 / ATCC 48332 / race O</strain>
    </source>
</reference>
<dbReference type="PANTHER" id="PTHR13622:SF8">
    <property type="entry name" value="THIAMIN PYROPHOSPHOKINASE 1"/>
    <property type="match status" value="1"/>
</dbReference>
<dbReference type="STRING" id="701091.M2V6P9"/>
<dbReference type="OMA" id="HRRLEYP"/>
<accession>M2V6P9</accession>
<feature type="domain" description="Nudix hydrolase" evidence="1">
    <location>
        <begin position="223"/>
        <end position="369"/>
    </location>
</feature>
<sequence length="403" mass="44935">MVVRMRIRGWSTPSCTGTNASFPAGSSTFCPLTKSYSNGDNLVSPYVPDDCVVGVFRTGTTSPCFRVVCAANRPSALSRIPPGLASTPNMPLSNIDLVNQCDGFPYPDVNLETYLASINTYYQLRVSGHNYGLGYMLPSVVEVFRGVSNWEIDDNARILCLAAGSNAQERSAAVETTLLALRKTGHFKVLDKWRGELYAVYGKNKELLFNVERSASPLFGVITYGVHLTAFTRTRGEIKIWTPRRARTKQTYGGMLDNAVAGGIASGESPFESLVRECAEEASLPEELVRKNARACGTVTYWYVRDERAGGETNLMQPEVQYVYDLELPEDTIPKPGDDEVEEFYLWTVDEVQEAMRNGEFKPNCSLVVLDFLVRHGILTTENERDYIELVSRLHRKLEFPTL</sequence>
<reference evidence="2 3" key="1">
    <citation type="journal article" date="2012" name="PLoS Pathog.">
        <title>Diverse lifestyles and strategies of plant pathogenesis encoded in the genomes of eighteen Dothideomycetes fungi.</title>
        <authorList>
            <person name="Ohm R.A."/>
            <person name="Feau N."/>
            <person name="Henrissat B."/>
            <person name="Schoch C.L."/>
            <person name="Horwitz B.A."/>
            <person name="Barry K.W."/>
            <person name="Condon B.J."/>
            <person name="Copeland A.C."/>
            <person name="Dhillon B."/>
            <person name="Glaser F."/>
            <person name="Hesse C.N."/>
            <person name="Kosti I."/>
            <person name="LaButti K."/>
            <person name="Lindquist E.A."/>
            <person name="Lucas S."/>
            <person name="Salamov A.A."/>
            <person name="Bradshaw R.E."/>
            <person name="Ciuffetti L."/>
            <person name="Hamelin R.C."/>
            <person name="Kema G.H.J."/>
            <person name="Lawrence C."/>
            <person name="Scott J.A."/>
            <person name="Spatafora J.W."/>
            <person name="Turgeon B.G."/>
            <person name="de Wit P.J.G.M."/>
            <person name="Zhong S."/>
            <person name="Goodwin S.B."/>
            <person name="Grigoriev I.V."/>
        </authorList>
    </citation>
    <scope>NUCLEOTIDE SEQUENCE [LARGE SCALE GENOMIC DNA]</scope>
    <source>
        <strain evidence="3">C5 / ATCC 48332 / race O</strain>
    </source>
</reference>
<dbReference type="GO" id="GO:0044715">
    <property type="term" value="F:8-oxo-dGDP phosphatase activity"/>
    <property type="evidence" value="ECO:0007669"/>
    <property type="project" value="TreeGrafter"/>
</dbReference>
<dbReference type="CDD" id="cd03676">
    <property type="entry name" value="NUDIX_Tnr3_like"/>
    <property type="match status" value="1"/>
</dbReference>